<dbReference type="PRINTS" id="PR00463">
    <property type="entry name" value="EP450I"/>
</dbReference>
<evidence type="ECO:0000256" key="4">
    <source>
        <dbReference type="ARBA" id="ARBA00010617"/>
    </source>
</evidence>
<keyword evidence="5 13" id="KW-0349">Heme</keyword>
<evidence type="ECO:0000256" key="2">
    <source>
        <dbReference type="ARBA" id="ARBA00004174"/>
    </source>
</evidence>
<protein>
    <recommendedName>
        <fullName evidence="17">Cytochrome</fullName>
    </recommendedName>
</protein>
<dbReference type="Proteomes" id="UP001321473">
    <property type="component" value="Unassembled WGS sequence"/>
</dbReference>
<dbReference type="PANTHER" id="PTHR24292">
    <property type="entry name" value="CYTOCHROME P450"/>
    <property type="match status" value="1"/>
</dbReference>
<dbReference type="GO" id="GO:0005506">
    <property type="term" value="F:iron ion binding"/>
    <property type="evidence" value="ECO:0007669"/>
    <property type="project" value="InterPro"/>
</dbReference>
<dbReference type="AlphaFoldDB" id="A0AAQ4FI69"/>
<comment type="subcellular location">
    <subcellularLocation>
        <location evidence="3">Endoplasmic reticulum membrane</location>
        <topology evidence="3">Peripheral membrane protein</topology>
    </subcellularLocation>
    <subcellularLocation>
        <location evidence="2">Microsome membrane</location>
        <topology evidence="2">Peripheral membrane protein</topology>
    </subcellularLocation>
</comment>
<dbReference type="GO" id="GO:0016705">
    <property type="term" value="F:oxidoreductase activity, acting on paired donors, with incorporation or reduction of molecular oxygen"/>
    <property type="evidence" value="ECO:0007669"/>
    <property type="project" value="InterPro"/>
</dbReference>
<keyword evidence="8" id="KW-0492">Microsome</keyword>
<sequence length="338" mass="38317">MEYICHGSFGIANLFQEETMHPLFRMATRVLPGTMTGPMHMIAQSTTTLNRVVAPFLWLNSKIGSFTYDRFSKLAYKAIDLRRKDPLPNGRKDILQILLDAESEDEAARSEVTDGVFKVEKKMTPAEISVNTGMLLIAGFGTTSVALSFVCHMLAKHPDIQEKVREEVKQVREKYGTLDYTAVTQGLKYLSCVVDETLRVFPVVVAFTTRSAREDFEYKGVQYRAGLSIMSPTMVVQKDPKAWSEPQRFDPDRFLPENVALQHGMAYQPFGQGPRNCIGKRLALIEIIYTVGRIVERFQLETGPSQKETMDLHFYSMVCEPREGPWIKFSPLPTEEQA</sequence>
<evidence type="ECO:0000313" key="16">
    <source>
        <dbReference type="Proteomes" id="UP001321473"/>
    </source>
</evidence>
<reference evidence="15 16" key="1">
    <citation type="journal article" date="2023" name="Arcadia Sci">
        <title>De novo assembly of a long-read Amblyomma americanum tick genome.</title>
        <authorList>
            <person name="Chou S."/>
            <person name="Poskanzer K.E."/>
            <person name="Rollins M."/>
            <person name="Thuy-Boun P.S."/>
        </authorList>
    </citation>
    <scope>NUCLEOTIDE SEQUENCE [LARGE SCALE GENOMIC DNA]</scope>
    <source>
        <strain evidence="15">F_SG_1</strain>
        <tissue evidence="15">Salivary glands</tissue>
    </source>
</reference>
<evidence type="ECO:0000256" key="13">
    <source>
        <dbReference type="PIRSR" id="PIRSR602401-1"/>
    </source>
</evidence>
<keyword evidence="10 13" id="KW-0408">Iron</keyword>
<comment type="cofactor">
    <cofactor evidence="1 13">
        <name>heme</name>
        <dbReference type="ChEBI" id="CHEBI:30413"/>
    </cofactor>
</comment>
<comment type="similarity">
    <text evidence="4 14">Belongs to the cytochrome P450 family.</text>
</comment>
<evidence type="ECO:0000256" key="7">
    <source>
        <dbReference type="ARBA" id="ARBA00022824"/>
    </source>
</evidence>
<dbReference type="EMBL" id="JARKHS020002748">
    <property type="protein sequence ID" value="KAK8786435.1"/>
    <property type="molecule type" value="Genomic_DNA"/>
</dbReference>
<keyword evidence="7" id="KW-0256">Endoplasmic reticulum</keyword>
<evidence type="ECO:0000256" key="8">
    <source>
        <dbReference type="ARBA" id="ARBA00022848"/>
    </source>
</evidence>
<evidence type="ECO:0000256" key="6">
    <source>
        <dbReference type="ARBA" id="ARBA00022723"/>
    </source>
</evidence>
<keyword evidence="6 13" id="KW-0479">Metal-binding</keyword>
<organism evidence="15 16">
    <name type="scientific">Amblyomma americanum</name>
    <name type="common">Lone star tick</name>
    <dbReference type="NCBI Taxonomy" id="6943"/>
    <lineage>
        <taxon>Eukaryota</taxon>
        <taxon>Metazoa</taxon>
        <taxon>Ecdysozoa</taxon>
        <taxon>Arthropoda</taxon>
        <taxon>Chelicerata</taxon>
        <taxon>Arachnida</taxon>
        <taxon>Acari</taxon>
        <taxon>Parasitiformes</taxon>
        <taxon>Ixodida</taxon>
        <taxon>Ixodoidea</taxon>
        <taxon>Ixodidae</taxon>
        <taxon>Amblyomminae</taxon>
        <taxon>Amblyomma</taxon>
    </lineage>
</organism>
<dbReference type="GO" id="GO:0004497">
    <property type="term" value="F:monooxygenase activity"/>
    <property type="evidence" value="ECO:0007669"/>
    <property type="project" value="UniProtKB-KW"/>
</dbReference>
<evidence type="ECO:0000256" key="14">
    <source>
        <dbReference type="RuleBase" id="RU000461"/>
    </source>
</evidence>
<dbReference type="Pfam" id="PF00067">
    <property type="entry name" value="p450"/>
    <property type="match status" value="1"/>
</dbReference>
<evidence type="ECO:0000256" key="3">
    <source>
        <dbReference type="ARBA" id="ARBA00004406"/>
    </source>
</evidence>
<dbReference type="SUPFAM" id="SSF48264">
    <property type="entry name" value="Cytochrome P450"/>
    <property type="match status" value="1"/>
</dbReference>
<evidence type="ECO:0000256" key="11">
    <source>
        <dbReference type="ARBA" id="ARBA00023033"/>
    </source>
</evidence>
<feature type="binding site" description="axial binding residue" evidence="13">
    <location>
        <position position="277"/>
    </location>
    <ligand>
        <name>heme</name>
        <dbReference type="ChEBI" id="CHEBI:30413"/>
    </ligand>
    <ligandPart>
        <name>Fe</name>
        <dbReference type="ChEBI" id="CHEBI:18248"/>
    </ligandPart>
</feature>
<proteinExistence type="inferred from homology"/>
<comment type="caution">
    <text evidence="15">The sequence shown here is derived from an EMBL/GenBank/DDBJ whole genome shotgun (WGS) entry which is preliminary data.</text>
</comment>
<dbReference type="InterPro" id="IPR002401">
    <property type="entry name" value="Cyt_P450_E_grp-I"/>
</dbReference>
<evidence type="ECO:0000256" key="10">
    <source>
        <dbReference type="ARBA" id="ARBA00023004"/>
    </source>
</evidence>
<evidence type="ECO:0000313" key="15">
    <source>
        <dbReference type="EMBL" id="KAK8786435.1"/>
    </source>
</evidence>
<dbReference type="Gene3D" id="1.10.630.10">
    <property type="entry name" value="Cytochrome P450"/>
    <property type="match status" value="1"/>
</dbReference>
<dbReference type="InterPro" id="IPR050476">
    <property type="entry name" value="Insect_CytP450_Detox"/>
</dbReference>
<keyword evidence="11 14" id="KW-0503">Monooxygenase</keyword>
<dbReference type="InterPro" id="IPR017972">
    <property type="entry name" value="Cyt_P450_CS"/>
</dbReference>
<accession>A0AAQ4FI69</accession>
<dbReference type="PROSITE" id="PS00086">
    <property type="entry name" value="CYTOCHROME_P450"/>
    <property type="match status" value="1"/>
</dbReference>
<dbReference type="InterPro" id="IPR036396">
    <property type="entry name" value="Cyt_P450_sf"/>
</dbReference>
<dbReference type="InterPro" id="IPR001128">
    <property type="entry name" value="Cyt_P450"/>
</dbReference>
<keyword evidence="12" id="KW-0472">Membrane</keyword>
<keyword evidence="9 14" id="KW-0560">Oxidoreductase</keyword>
<gene>
    <name evidence="15" type="ORF">V5799_023789</name>
</gene>
<evidence type="ECO:0000256" key="1">
    <source>
        <dbReference type="ARBA" id="ARBA00001971"/>
    </source>
</evidence>
<dbReference type="GO" id="GO:0005789">
    <property type="term" value="C:endoplasmic reticulum membrane"/>
    <property type="evidence" value="ECO:0007669"/>
    <property type="project" value="UniProtKB-SubCell"/>
</dbReference>
<dbReference type="PANTHER" id="PTHR24292:SF102">
    <property type="entry name" value="CYTOCHROME P450 FAMILY-RELATED"/>
    <property type="match status" value="1"/>
</dbReference>
<name>A0AAQ4FI69_AMBAM</name>
<evidence type="ECO:0008006" key="17">
    <source>
        <dbReference type="Google" id="ProtNLM"/>
    </source>
</evidence>
<evidence type="ECO:0000256" key="9">
    <source>
        <dbReference type="ARBA" id="ARBA00023002"/>
    </source>
</evidence>
<dbReference type="PRINTS" id="PR00385">
    <property type="entry name" value="P450"/>
</dbReference>
<evidence type="ECO:0000256" key="12">
    <source>
        <dbReference type="ARBA" id="ARBA00023136"/>
    </source>
</evidence>
<keyword evidence="16" id="KW-1185">Reference proteome</keyword>
<dbReference type="GO" id="GO:0020037">
    <property type="term" value="F:heme binding"/>
    <property type="evidence" value="ECO:0007669"/>
    <property type="project" value="InterPro"/>
</dbReference>
<evidence type="ECO:0000256" key="5">
    <source>
        <dbReference type="ARBA" id="ARBA00022617"/>
    </source>
</evidence>